<dbReference type="InterPro" id="IPR001005">
    <property type="entry name" value="SANT/Myb"/>
</dbReference>
<gene>
    <name evidence="5" type="ORF">QJS04_geneDACA000313</name>
</gene>
<keyword evidence="1" id="KW-0238">DNA-binding</keyword>
<feature type="domain" description="HTH myb-type" evidence="4">
    <location>
        <begin position="430"/>
        <end position="487"/>
    </location>
</feature>
<dbReference type="PROSITE" id="PS50090">
    <property type="entry name" value="MYB_LIKE"/>
    <property type="match status" value="1"/>
</dbReference>
<dbReference type="SMART" id="SM00717">
    <property type="entry name" value="SANT"/>
    <property type="match status" value="1"/>
</dbReference>
<dbReference type="CDD" id="cd11660">
    <property type="entry name" value="SANT_TRF"/>
    <property type="match status" value="1"/>
</dbReference>
<name>A0AAV9ATX7_ACOGR</name>
<dbReference type="Gene3D" id="1.10.246.220">
    <property type="match status" value="1"/>
</dbReference>
<keyword evidence="6" id="KW-1185">Reference proteome</keyword>
<feature type="domain" description="Myb-like" evidence="3">
    <location>
        <begin position="436"/>
        <end position="483"/>
    </location>
</feature>
<comment type="caution">
    <text evidence="5">The sequence shown here is derived from an EMBL/GenBank/DDBJ whole genome shotgun (WGS) entry which is preliminary data.</text>
</comment>
<dbReference type="SUPFAM" id="SSF46689">
    <property type="entry name" value="Homeodomain-like"/>
    <property type="match status" value="1"/>
</dbReference>
<evidence type="ECO:0000259" key="4">
    <source>
        <dbReference type="PROSITE" id="PS51294"/>
    </source>
</evidence>
<proteinExistence type="predicted"/>
<dbReference type="InterPro" id="IPR009057">
    <property type="entry name" value="Homeodomain-like_sf"/>
</dbReference>
<protein>
    <submittedName>
        <fullName evidence="5">Uncharacterized protein</fullName>
    </submittedName>
</protein>
<dbReference type="PANTHER" id="PTHR47122">
    <property type="entry name" value="MYB-LIKE DNA-BINDING DOMAIN CONTAINING PROTEIN, EXPRESSED"/>
    <property type="match status" value="1"/>
</dbReference>
<dbReference type="GO" id="GO:0003677">
    <property type="term" value="F:DNA binding"/>
    <property type="evidence" value="ECO:0007669"/>
    <property type="project" value="UniProtKB-KW"/>
</dbReference>
<dbReference type="AlphaFoldDB" id="A0AAV9ATX7"/>
<evidence type="ECO:0000313" key="6">
    <source>
        <dbReference type="Proteomes" id="UP001179952"/>
    </source>
</evidence>
<organism evidence="5 6">
    <name type="scientific">Acorus gramineus</name>
    <name type="common">Dwarf sweet flag</name>
    <dbReference type="NCBI Taxonomy" id="55184"/>
    <lineage>
        <taxon>Eukaryota</taxon>
        <taxon>Viridiplantae</taxon>
        <taxon>Streptophyta</taxon>
        <taxon>Embryophyta</taxon>
        <taxon>Tracheophyta</taxon>
        <taxon>Spermatophyta</taxon>
        <taxon>Magnoliopsida</taxon>
        <taxon>Liliopsida</taxon>
        <taxon>Acoraceae</taxon>
        <taxon>Acorus</taxon>
    </lineage>
</organism>
<accession>A0AAV9ATX7</accession>
<reference evidence="5" key="2">
    <citation type="submission" date="2023-06" db="EMBL/GenBank/DDBJ databases">
        <authorList>
            <person name="Ma L."/>
            <person name="Liu K.-W."/>
            <person name="Li Z."/>
            <person name="Hsiao Y.-Y."/>
            <person name="Qi Y."/>
            <person name="Fu T."/>
            <person name="Tang G."/>
            <person name="Zhang D."/>
            <person name="Sun W.-H."/>
            <person name="Liu D.-K."/>
            <person name="Li Y."/>
            <person name="Chen G.-Z."/>
            <person name="Liu X.-D."/>
            <person name="Liao X.-Y."/>
            <person name="Jiang Y.-T."/>
            <person name="Yu X."/>
            <person name="Hao Y."/>
            <person name="Huang J."/>
            <person name="Zhao X.-W."/>
            <person name="Ke S."/>
            <person name="Chen Y.-Y."/>
            <person name="Wu W.-L."/>
            <person name="Hsu J.-L."/>
            <person name="Lin Y.-F."/>
            <person name="Huang M.-D."/>
            <person name="Li C.-Y."/>
            <person name="Huang L."/>
            <person name="Wang Z.-W."/>
            <person name="Zhao X."/>
            <person name="Zhong W.-Y."/>
            <person name="Peng D.-H."/>
            <person name="Ahmad S."/>
            <person name="Lan S."/>
            <person name="Zhang J.-S."/>
            <person name="Tsai W.-C."/>
            <person name="Van De Peer Y."/>
            <person name="Liu Z.-J."/>
        </authorList>
    </citation>
    <scope>NUCLEOTIDE SEQUENCE</scope>
    <source>
        <strain evidence="5">SCP</strain>
        <tissue evidence="5">Leaves</tissue>
    </source>
</reference>
<evidence type="ECO:0000259" key="3">
    <source>
        <dbReference type="PROSITE" id="PS50090"/>
    </source>
</evidence>
<dbReference type="Pfam" id="PF00249">
    <property type="entry name" value="Myb_DNA-binding"/>
    <property type="match status" value="1"/>
</dbReference>
<sequence>MLGKGNEGCYSGNAGDASNVIFSTSGVGVKQLTYKFSMVEGHGSFFVAPEDEVIEVENLLAEPQYGKGLMDSNVTLDVKYESNEFLDSMLQEIHDESNLHITSDISGDSVDYLLDAGHVEKDSQLNYSSQSVLGTIGSGYHSLNFNERESNAEAEEVSDLSNAIIQLPASTSDQSALFLDNMSIRELHDAFKSTFGRDTSVKDKQWLKRHIYSGLRNLAGLGKSSSILESGFSSIENDVDMISSSCNHPFERAYSPPTNISDENTPLFGGIGGKGTHPGTDVLENSIFEVEKIGFELLTGRNTENTFTPRKRSRKPTRRYIEESWDVNSRTCDGRLGTSSANSRNKLFRIGVHNQYQWKGFGSAQFFCAKGAVGSGELEPFREKDSSDLKDQRPLSVYPKRICGSDSESEDDMSDDSAVSTKRKKVSVHRKNHRLWNLSEVMKLIEGVSRYGVGRWTDIKRLLFSTSAHRTSVDLKDKWRNLLRASGAYMTGKKVVWTVGFTVGFYLELKDPIYC</sequence>
<dbReference type="PROSITE" id="PS51294">
    <property type="entry name" value="HTH_MYB"/>
    <property type="match status" value="1"/>
</dbReference>
<evidence type="ECO:0000256" key="1">
    <source>
        <dbReference type="ARBA" id="ARBA00023125"/>
    </source>
</evidence>
<dbReference type="PANTHER" id="PTHR47122:SF8">
    <property type="entry name" value="MYB-LIKE DOMAIN-CONTAINING PROTEIN"/>
    <property type="match status" value="1"/>
</dbReference>
<evidence type="ECO:0000313" key="5">
    <source>
        <dbReference type="EMBL" id="KAK1267735.1"/>
    </source>
</evidence>
<reference evidence="5" key="1">
    <citation type="journal article" date="2023" name="Nat. Commun.">
        <title>Diploid and tetraploid genomes of Acorus and the evolution of monocots.</title>
        <authorList>
            <person name="Ma L."/>
            <person name="Liu K.W."/>
            <person name="Li Z."/>
            <person name="Hsiao Y.Y."/>
            <person name="Qi Y."/>
            <person name="Fu T."/>
            <person name="Tang G.D."/>
            <person name="Zhang D."/>
            <person name="Sun W.H."/>
            <person name="Liu D.K."/>
            <person name="Li Y."/>
            <person name="Chen G.Z."/>
            <person name="Liu X.D."/>
            <person name="Liao X.Y."/>
            <person name="Jiang Y.T."/>
            <person name="Yu X."/>
            <person name="Hao Y."/>
            <person name="Huang J."/>
            <person name="Zhao X.W."/>
            <person name="Ke S."/>
            <person name="Chen Y.Y."/>
            <person name="Wu W.L."/>
            <person name="Hsu J.L."/>
            <person name="Lin Y.F."/>
            <person name="Huang M.D."/>
            <person name="Li C.Y."/>
            <person name="Huang L."/>
            <person name="Wang Z.W."/>
            <person name="Zhao X."/>
            <person name="Zhong W.Y."/>
            <person name="Peng D.H."/>
            <person name="Ahmad S."/>
            <person name="Lan S."/>
            <person name="Zhang J.S."/>
            <person name="Tsai W.C."/>
            <person name="Van de Peer Y."/>
            <person name="Liu Z.J."/>
        </authorList>
    </citation>
    <scope>NUCLEOTIDE SEQUENCE</scope>
    <source>
        <strain evidence="5">SCP</strain>
    </source>
</reference>
<evidence type="ECO:0000256" key="2">
    <source>
        <dbReference type="SAM" id="MobiDB-lite"/>
    </source>
</evidence>
<dbReference type="Proteomes" id="UP001179952">
    <property type="component" value="Unassembled WGS sequence"/>
</dbReference>
<dbReference type="InterPro" id="IPR017930">
    <property type="entry name" value="Myb_dom"/>
</dbReference>
<dbReference type="EMBL" id="JAUJYN010000007">
    <property type="protein sequence ID" value="KAK1267735.1"/>
    <property type="molecule type" value="Genomic_DNA"/>
</dbReference>
<feature type="region of interest" description="Disordered" evidence="2">
    <location>
        <begin position="399"/>
        <end position="425"/>
    </location>
</feature>